<dbReference type="OrthoDB" id="6582154at2759"/>
<dbReference type="SMART" id="SM00612">
    <property type="entry name" value="Kelch"/>
    <property type="match status" value="2"/>
</dbReference>
<dbReference type="EMBL" id="KZ354492">
    <property type="protein sequence ID" value="PIO60949.1"/>
    <property type="molecule type" value="Genomic_DNA"/>
</dbReference>
<accession>A0A2G9TSG1</accession>
<keyword evidence="2" id="KW-0677">Repeat</keyword>
<dbReference type="SUPFAM" id="SSF117281">
    <property type="entry name" value="Kelch motif"/>
    <property type="match status" value="1"/>
</dbReference>
<evidence type="ECO:0000313" key="3">
    <source>
        <dbReference type="EMBL" id="PIO60949.1"/>
    </source>
</evidence>
<evidence type="ECO:0000313" key="4">
    <source>
        <dbReference type="Proteomes" id="UP000230423"/>
    </source>
</evidence>
<keyword evidence="1" id="KW-0880">Kelch repeat</keyword>
<reference evidence="3 4" key="1">
    <citation type="submission" date="2015-09" db="EMBL/GenBank/DDBJ databases">
        <title>Draft genome of the parasitic nematode Teladorsagia circumcincta isolate WARC Sus (inbred).</title>
        <authorList>
            <person name="Mitreva M."/>
        </authorList>
    </citation>
    <scope>NUCLEOTIDE SEQUENCE [LARGE SCALE GENOMIC DNA]</scope>
    <source>
        <strain evidence="3 4">S</strain>
    </source>
</reference>
<keyword evidence="4" id="KW-1185">Reference proteome</keyword>
<dbReference type="Gene3D" id="2.120.10.80">
    <property type="entry name" value="Kelch-type beta propeller"/>
    <property type="match status" value="1"/>
</dbReference>
<dbReference type="PANTHER" id="PTHR24412">
    <property type="entry name" value="KELCH PROTEIN"/>
    <property type="match status" value="1"/>
</dbReference>
<protein>
    <submittedName>
        <fullName evidence="3">Kelch repeat protein</fullName>
    </submittedName>
</protein>
<evidence type="ECO:0000256" key="1">
    <source>
        <dbReference type="ARBA" id="ARBA00022441"/>
    </source>
</evidence>
<dbReference type="AlphaFoldDB" id="A0A2G9TSG1"/>
<sequence>MSTRRRRLGSAVLNGYLYAVGGEQADNYGDFIALSSVEKYNPATNQWTPVDAMKKKRYGLGVAVVNQMLLAVGGNDRTSDLGTVEAFDPKTNKWKNHSCMNDGRNGAGVGVIRVP</sequence>
<organism evidence="3 4">
    <name type="scientific">Teladorsagia circumcincta</name>
    <name type="common">Brown stomach worm</name>
    <name type="synonym">Ostertagia circumcincta</name>
    <dbReference type="NCBI Taxonomy" id="45464"/>
    <lineage>
        <taxon>Eukaryota</taxon>
        <taxon>Metazoa</taxon>
        <taxon>Ecdysozoa</taxon>
        <taxon>Nematoda</taxon>
        <taxon>Chromadorea</taxon>
        <taxon>Rhabditida</taxon>
        <taxon>Rhabditina</taxon>
        <taxon>Rhabditomorpha</taxon>
        <taxon>Strongyloidea</taxon>
        <taxon>Trichostrongylidae</taxon>
        <taxon>Teladorsagia</taxon>
    </lineage>
</organism>
<dbReference type="Pfam" id="PF01344">
    <property type="entry name" value="Kelch_1"/>
    <property type="match status" value="2"/>
</dbReference>
<dbReference type="InterPro" id="IPR006652">
    <property type="entry name" value="Kelch_1"/>
</dbReference>
<dbReference type="InterPro" id="IPR015915">
    <property type="entry name" value="Kelch-typ_b-propeller"/>
</dbReference>
<dbReference type="Proteomes" id="UP000230423">
    <property type="component" value="Unassembled WGS sequence"/>
</dbReference>
<proteinExistence type="predicted"/>
<dbReference type="PANTHER" id="PTHR24412:SF441">
    <property type="entry name" value="KELCH-LIKE PROTEIN 28"/>
    <property type="match status" value="1"/>
</dbReference>
<name>A0A2G9TSG1_TELCI</name>
<evidence type="ECO:0000256" key="2">
    <source>
        <dbReference type="ARBA" id="ARBA00022737"/>
    </source>
</evidence>
<gene>
    <name evidence="3" type="ORF">TELCIR_17543</name>
</gene>